<accession>A0A4R1N0X2</accession>
<organism evidence="4 5">
    <name type="scientific">Shimia isoporae</name>
    <dbReference type="NCBI Taxonomy" id="647720"/>
    <lineage>
        <taxon>Bacteria</taxon>
        <taxon>Pseudomonadati</taxon>
        <taxon>Pseudomonadota</taxon>
        <taxon>Alphaproteobacteria</taxon>
        <taxon>Rhodobacterales</taxon>
        <taxon>Roseobacteraceae</taxon>
    </lineage>
</organism>
<reference evidence="4 5" key="1">
    <citation type="submission" date="2019-03" db="EMBL/GenBank/DDBJ databases">
        <title>Genomic Encyclopedia of Archaeal and Bacterial Type Strains, Phase II (KMG-II): from individual species to whole genera.</title>
        <authorList>
            <person name="Goeker M."/>
        </authorList>
    </citation>
    <scope>NUCLEOTIDE SEQUENCE [LARGE SCALE GENOMIC DNA]</scope>
    <source>
        <strain evidence="4 5">DSM 26433</strain>
    </source>
</reference>
<evidence type="ECO:0000256" key="2">
    <source>
        <dbReference type="ARBA" id="ARBA00022679"/>
    </source>
</evidence>
<dbReference type="InterPro" id="IPR006130">
    <property type="entry name" value="Asp/Orn_carbamoylTrfase"/>
</dbReference>
<dbReference type="InterPro" id="IPR036901">
    <property type="entry name" value="Asp/Orn_carbamoylTrfase_sf"/>
</dbReference>
<feature type="domain" description="Aspartate/ornithine carbamoyltransferase carbamoyl-P binding" evidence="3">
    <location>
        <begin position="2"/>
        <end position="110"/>
    </location>
</feature>
<dbReference type="Proteomes" id="UP000295673">
    <property type="component" value="Unassembled WGS sequence"/>
</dbReference>
<dbReference type="GO" id="GO:0004585">
    <property type="term" value="F:ornithine carbamoyltransferase activity"/>
    <property type="evidence" value="ECO:0007669"/>
    <property type="project" value="TreeGrafter"/>
</dbReference>
<dbReference type="InterPro" id="IPR006132">
    <property type="entry name" value="Asp/Orn_carbamoyltranf_P-bd"/>
</dbReference>
<dbReference type="PROSITE" id="PS00097">
    <property type="entry name" value="CARBAMOYLTRANSFERASE"/>
    <property type="match status" value="1"/>
</dbReference>
<dbReference type="GO" id="GO:0016597">
    <property type="term" value="F:amino acid binding"/>
    <property type="evidence" value="ECO:0007669"/>
    <property type="project" value="InterPro"/>
</dbReference>
<dbReference type="Pfam" id="PF02729">
    <property type="entry name" value="OTCace_N"/>
    <property type="match status" value="1"/>
</dbReference>
<sequence>MKHFLDTWDWSVDELKDMVELGFLFKKLDKKGTLPELLKGHSVGMIFAEQSTRTRVSFEAALTKLGGHAQYLRPGEIHLGTGYEGNYDTAKVLSRFLSGITIRDLDHQKVLD</sequence>
<dbReference type="GO" id="GO:0042450">
    <property type="term" value="P:L-arginine biosynthetic process via ornithine"/>
    <property type="evidence" value="ECO:0007669"/>
    <property type="project" value="TreeGrafter"/>
</dbReference>
<dbReference type="GO" id="GO:0019240">
    <property type="term" value="P:citrulline biosynthetic process"/>
    <property type="evidence" value="ECO:0007669"/>
    <property type="project" value="TreeGrafter"/>
</dbReference>
<dbReference type="EMBL" id="SMGR01000004">
    <property type="protein sequence ID" value="TCK99739.1"/>
    <property type="molecule type" value="Genomic_DNA"/>
</dbReference>
<dbReference type="RefSeq" id="WP_207911346.1">
    <property type="nucleotide sequence ID" value="NZ_SMGR01000004.1"/>
</dbReference>
<dbReference type="AlphaFoldDB" id="A0A4R1N0X2"/>
<dbReference type="Gene3D" id="3.40.50.1370">
    <property type="entry name" value="Aspartate/ornithine carbamoyltransferase"/>
    <property type="match status" value="1"/>
</dbReference>
<evidence type="ECO:0000256" key="1">
    <source>
        <dbReference type="ARBA" id="ARBA00003822"/>
    </source>
</evidence>
<proteinExistence type="predicted"/>
<gene>
    <name evidence="4" type="ORF">BXY66_3443</name>
</gene>
<dbReference type="PANTHER" id="PTHR45753:SF3">
    <property type="entry name" value="ORNITHINE TRANSCARBAMYLASE, MITOCHONDRIAL"/>
    <property type="match status" value="1"/>
</dbReference>
<keyword evidence="2 4" id="KW-0808">Transferase</keyword>
<evidence type="ECO:0000313" key="4">
    <source>
        <dbReference type="EMBL" id="TCK99739.1"/>
    </source>
</evidence>
<evidence type="ECO:0000259" key="3">
    <source>
        <dbReference type="Pfam" id="PF02729"/>
    </source>
</evidence>
<protein>
    <submittedName>
        <fullName evidence="4">Aspartate/ornithine carbamoyltransferase-like protein</fullName>
    </submittedName>
</protein>
<comment type="caution">
    <text evidence="4">The sequence shown here is derived from an EMBL/GenBank/DDBJ whole genome shotgun (WGS) entry which is preliminary data.</text>
</comment>
<name>A0A4R1N0X2_9RHOB</name>
<evidence type="ECO:0000313" key="5">
    <source>
        <dbReference type="Proteomes" id="UP000295673"/>
    </source>
</evidence>
<dbReference type="PANTHER" id="PTHR45753">
    <property type="entry name" value="ORNITHINE CARBAMOYLTRANSFERASE, MITOCHONDRIAL"/>
    <property type="match status" value="1"/>
</dbReference>
<dbReference type="SUPFAM" id="SSF53671">
    <property type="entry name" value="Aspartate/ornithine carbamoyltransferase"/>
    <property type="match status" value="1"/>
</dbReference>
<keyword evidence="5" id="KW-1185">Reference proteome</keyword>
<comment type="function">
    <text evidence="1">Reversibly catalyzes the transfer of the carbamoyl group from carbamoyl phosphate (CP) to the N(epsilon) atom of ornithine (ORN) to produce L-citrulline.</text>
</comment>